<name>A0AAW2J800_9LAMI</name>
<keyword evidence="1" id="KW-0812">Transmembrane</keyword>
<dbReference type="PANTHER" id="PTHR43592">
    <property type="entry name" value="CAAX AMINO TERMINAL PROTEASE"/>
    <property type="match status" value="1"/>
</dbReference>
<keyword evidence="1" id="KW-0472">Membrane</keyword>
<sequence>MNSVTPSTPKFGALNHRPMVRLMLGSNCICRLPRRPILPTSTPGFRASKLSSTSPYPEALSFRVPDAHRRFSSKHYSRKFSVGCGGCILGLMGFISLSIVGKEIVIIPEDHDFNIWNDERCQYASLSLIREDKFLNWKISCFRHEELPSGSPNSSSAKEILHELDEAEIKPNVERRNWATSLREVLDTFFGEIGKPWTVPWTAETILQVTLLWIISFWFVGSWMIPFGAPHIFGVSKDSLTFRGQALFSLLTDVTEGLAGILILHRCLSRFRPLPSDWFRFSLRGKWIFDVLLGCLMFPLVNRLSQFNLNLLPVLQSTPFTLSSVEQSIMARDPIAMGLYALVLIVCAPLWEEIVFREDVTTDFSWGCDGRIVCKVKEPIAIDAPAQPVERLRILGFNEMKFFFLVKSISSKLEPRETYRDCNILVVILN</sequence>
<comment type="caution">
    <text evidence="2">The sequence shown here is derived from an EMBL/GenBank/DDBJ whole genome shotgun (WGS) entry which is preliminary data.</text>
</comment>
<organism evidence="2">
    <name type="scientific">Sesamum angustifolium</name>
    <dbReference type="NCBI Taxonomy" id="2727405"/>
    <lineage>
        <taxon>Eukaryota</taxon>
        <taxon>Viridiplantae</taxon>
        <taxon>Streptophyta</taxon>
        <taxon>Embryophyta</taxon>
        <taxon>Tracheophyta</taxon>
        <taxon>Spermatophyta</taxon>
        <taxon>Magnoliopsida</taxon>
        <taxon>eudicotyledons</taxon>
        <taxon>Gunneridae</taxon>
        <taxon>Pentapetalae</taxon>
        <taxon>asterids</taxon>
        <taxon>lamiids</taxon>
        <taxon>Lamiales</taxon>
        <taxon>Pedaliaceae</taxon>
        <taxon>Sesamum</taxon>
    </lineage>
</organism>
<gene>
    <name evidence="2" type="ORF">Sangu_2563400</name>
</gene>
<evidence type="ECO:0008006" key="3">
    <source>
        <dbReference type="Google" id="ProtNLM"/>
    </source>
</evidence>
<accession>A0AAW2J800</accession>
<dbReference type="EMBL" id="JACGWK010001339">
    <property type="protein sequence ID" value="KAL0290716.1"/>
    <property type="molecule type" value="Genomic_DNA"/>
</dbReference>
<reference evidence="2" key="1">
    <citation type="submission" date="2020-06" db="EMBL/GenBank/DDBJ databases">
        <authorList>
            <person name="Li T."/>
            <person name="Hu X."/>
            <person name="Zhang T."/>
            <person name="Song X."/>
            <person name="Zhang H."/>
            <person name="Dai N."/>
            <person name="Sheng W."/>
            <person name="Hou X."/>
            <person name="Wei L."/>
        </authorList>
    </citation>
    <scope>NUCLEOTIDE SEQUENCE</scope>
    <source>
        <strain evidence="2">G01</strain>
        <tissue evidence="2">Leaf</tissue>
    </source>
</reference>
<evidence type="ECO:0000256" key="1">
    <source>
        <dbReference type="SAM" id="Phobius"/>
    </source>
</evidence>
<dbReference type="AlphaFoldDB" id="A0AAW2J800"/>
<protein>
    <recommendedName>
        <fullName evidence="3">CAAX amino terminal protease family protein</fullName>
    </recommendedName>
</protein>
<feature type="transmembrane region" description="Helical" evidence="1">
    <location>
        <begin position="80"/>
        <end position="100"/>
    </location>
</feature>
<reference evidence="2" key="2">
    <citation type="journal article" date="2024" name="Plant">
        <title>Genomic evolution and insights into agronomic trait innovations of Sesamum species.</title>
        <authorList>
            <person name="Miao H."/>
            <person name="Wang L."/>
            <person name="Qu L."/>
            <person name="Liu H."/>
            <person name="Sun Y."/>
            <person name="Le M."/>
            <person name="Wang Q."/>
            <person name="Wei S."/>
            <person name="Zheng Y."/>
            <person name="Lin W."/>
            <person name="Duan Y."/>
            <person name="Cao H."/>
            <person name="Xiong S."/>
            <person name="Wang X."/>
            <person name="Wei L."/>
            <person name="Li C."/>
            <person name="Ma Q."/>
            <person name="Ju M."/>
            <person name="Zhao R."/>
            <person name="Li G."/>
            <person name="Mu C."/>
            <person name="Tian Q."/>
            <person name="Mei H."/>
            <person name="Zhang T."/>
            <person name="Gao T."/>
            <person name="Zhang H."/>
        </authorList>
    </citation>
    <scope>NUCLEOTIDE SEQUENCE</scope>
    <source>
        <strain evidence="2">G01</strain>
    </source>
</reference>
<evidence type="ECO:0000313" key="2">
    <source>
        <dbReference type="EMBL" id="KAL0290716.1"/>
    </source>
</evidence>
<proteinExistence type="predicted"/>
<dbReference type="PANTHER" id="PTHR43592:SF24">
    <property type="entry name" value="CAAX AMINO TERMINAL PROTEASE FAMILY PROTEIN"/>
    <property type="match status" value="1"/>
</dbReference>
<keyword evidence="1" id="KW-1133">Transmembrane helix</keyword>